<dbReference type="KEGG" id="tao:THIAE_08600"/>
<dbReference type="OrthoDB" id="9806522at2"/>
<gene>
    <name evidence="12" type="ORF">THIAE_08600</name>
</gene>
<protein>
    <submittedName>
        <fullName evidence="12">Cation transporter</fullName>
    </submittedName>
</protein>
<dbReference type="Pfam" id="PF16916">
    <property type="entry name" value="ZT_dimer"/>
    <property type="match status" value="1"/>
</dbReference>
<evidence type="ECO:0000256" key="1">
    <source>
        <dbReference type="ARBA" id="ARBA00004141"/>
    </source>
</evidence>
<reference evidence="12 13" key="1">
    <citation type="submission" date="2013-12" db="EMBL/GenBank/DDBJ databases">
        <authorList>
            <consortium name="DOE Joint Genome Institute"/>
            <person name="Kappler U."/>
            <person name="Huntemann M."/>
            <person name="Han J."/>
            <person name="Chen A."/>
            <person name="Kyrpides N."/>
            <person name="Mavromatis K."/>
            <person name="Markowitz V."/>
            <person name="Palaniappan K."/>
            <person name="Ivanova N."/>
            <person name="Schaumberg A."/>
            <person name="Pati A."/>
            <person name="Liolios K."/>
            <person name="Nordberg H.P."/>
            <person name="Cantor M.N."/>
            <person name="Hua S.X."/>
            <person name="Woyke T."/>
        </authorList>
    </citation>
    <scope>NUCLEOTIDE SEQUENCE [LARGE SCALE GENOMIC DNA]</scope>
    <source>
        <strain evidence="13">AL2</strain>
    </source>
</reference>
<dbReference type="SUPFAM" id="SSF160240">
    <property type="entry name" value="Cation efflux protein cytoplasmic domain-like"/>
    <property type="match status" value="1"/>
</dbReference>
<dbReference type="NCBIfam" id="TIGR01297">
    <property type="entry name" value="CDF"/>
    <property type="match status" value="1"/>
</dbReference>
<dbReference type="FunFam" id="1.20.1510.10:FF:000006">
    <property type="entry name" value="Divalent cation efflux transporter"/>
    <property type="match status" value="1"/>
</dbReference>
<dbReference type="FunCoup" id="W0DTP5">
    <property type="interactions" value="289"/>
</dbReference>
<comment type="subcellular location">
    <subcellularLocation>
        <location evidence="1">Membrane</location>
        <topology evidence="1">Multi-pass membrane protein</topology>
    </subcellularLocation>
</comment>
<keyword evidence="13" id="KW-1185">Reference proteome</keyword>
<dbReference type="Gene3D" id="3.30.70.1350">
    <property type="entry name" value="Cation efflux protein, cytoplasmic domain"/>
    <property type="match status" value="1"/>
</dbReference>
<evidence type="ECO:0000313" key="12">
    <source>
        <dbReference type="EMBL" id="AHF01807.1"/>
    </source>
</evidence>
<dbReference type="GO" id="GO:0006826">
    <property type="term" value="P:iron ion transport"/>
    <property type="evidence" value="ECO:0007669"/>
    <property type="project" value="UniProtKB-KW"/>
</dbReference>
<name>W0DTP5_9GAMM</name>
<dbReference type="HOGENOM" id="CLU_013430_3_6_6"/>
<dbReference type="eggNOG" id="COG0053">
    <property type="taxonomic scope" value="Bacteria"/>
</dbReference>
<dbReference type="EMBL" id="CP007030">
    <property type="protein sequence ID" value="AHF01807.1"/>
    <property type="molecule type" value="Genomic_DNA"/>
</dbReference>
<dbReference type="InterPro" id="IPR036837">
    <property type="entry name" value="Cation_efflux_CTD_sf"/>
</dbReference>
<dbReference type="RefSeq" id="WP_006460964.1">
    <property type="nucleotide sequence ID" value="NZ_CP007030.1"/>
</dbReference>
<evidence type="ECO:0000256" key="8">
    <source>
        <dbReference type="ARBA" id="ARBA00023136"/>
    </source>
</evidence>
<evidence type="ECO:0000313" key="13">
    <source>
        <dbReference type="Proteomes" id="UP000005380"/>
    </source>
</evidence>
<dbReference type="GO" id="GO:0008324">
    <property type="term" value="F:monoatomic cation transmembrane transporter activity"/>
    <property type="evidence" value="ECO:0007669"/>
    <property type="project" value="InterPro"/>
</dbReference>
<keyword evidence="7 9" id="KW-1133">Transmembrane helix</keyword>
<evidence type="ECO:0000256" key="4">
    <source>
        <dbReference type="ARBA" id="ARBA00022496"/>
    </source>
</evidence>
<organism evidence="12 13">
    <name type="scientific">Thiomicrospira aerophila AL3</name>
    <dbReference type="NCBI Taxonomy" id="717772"/>
    <lineage>
        <taxon>Bacteria</taxon>
        <taxon>Pseudomonadati</taxon>
        <taxon>Pseudomonadota</taxon>
        <taxon>Gammaproteobacteria</taxon>
        <taxon>Thiotrichales</taxon>
        <taxon>Piscirickettsiaceae</taxon>
        <taxon>Thiomicrospira</taxon>
    </lineage>
</organism>
<evidence type="ECO:0000256" key="6">
    <source>
        <dbReference type="ARBA" id="ARBA00022906"/>
    </source>
</evidence>
<dbReference type="InParanoid" id="W0DTP5"/>
<keyword evidence="8 9" id="KW-0472">Membrane</keyword>
<dbReference type="Proteomes" id="UP000005380">
    <property type="component" value="Chromosome"/>
</dbReference>
<feature type="transmembrane region" description="Helical" evidence="9">
    <location>
        <begin position="116"/>
        <end position="137"/>
    </location>
</feature>
<keyword evidence="6" id="KW-0406">Ion transport</keyword>
<dbReference type="InterPro" id="IPR058533">
    <property type="entry name" value="Cation_efflux_TM"/>
</dbReference>
<evidence type="ECO:0000256" key="5">
    <source>
        <dbReference type="ARBA" id="ARBA00022692"/>
    </source>
</evidence>
<feature type="domain" description="Cation efflux protein transmembrane" evidence="10">
    <location>
        <begin position="15"/>
        <end position="208"/>
    </location>
</feature>
<evidence type="ECO:0000256" key="2">
    <source>
        <dbReference type="ARBA" id="ARBA00010212"/>
    </source>
</evidence>
<comment type="similarity">
    <text evidence="2">Belongs to the cation diffusion facilitator (CDF) transporter (TC 2.A.4) family. FieF subfamily.</text>
</comment>
<dbReference type="STRING" id="717772.THIAE_08600"/>
<dbReference type="InterPro" id="IPR027470">
    <property type="entry name" value="Cation_efflux_CTD"/>
</dbReference>
<dbReference type="SUPFAM" id="SSF161111">
    <property type="entry name" value="Cation efflux protein transmembrane domain-like"/>
    <property type="match status" value="1"/>
</dbReference>
<evidence type="ECO:0000259" key="11">
    <source>
        <dbReference type="Pfam" id="PF16916"/>
    </source>
</evidence>
<feature type="transmembrane region" description="Helical" evidence="9">
    <location>
        <begin position="183"/>
        <end position="201"/>
    </location>
</feature>
<dbReference type="InterPro" id="IPR002524">
    <property type="entry name" value="Cation_efflux"/>
</dbReference>
<keyword evidence="4" id="KW-0408">Iron</keyword>
<dbReference type="GO" id="GO:0006829">
    <property type="term" value="P:zinc ion transport"/>
    <property type="evidence" value="ECO:0007669"/>
    <property type="project" value="UniProtKB-KW"/>
</dbReference>
<dbReference type="AlphaFoldDB" id="W0DTP5"/>
<evidence type="ECO:0000256" key="7">
    <source>
        <dbReference type="ARBA" id="ARBA00022989"/>
    </source>
</evidence>
<evidence type="ECO:0000256" key="3">
    <source>
        <dbReference type="ARBA" id="ARBA00022448"/>
    </source>
</evidence>
<dbReference type="PANTHER" id="PTHR43840:SF15">
    <property type="entry name" value="MITOCHONDRIAL METAL TRANSPORTER 1-RELATED"/>
    <property type="match status" value="1"/>
</dbReference>
<keyword evidence="6" id="KW-0862">Zinc</keyword>
<dbReference type="GO" id="GO:0016020">
    <property type="term" value="C:membrane"/>
    <property type="evidence" value="ECO:0007669"/>
    <property type="project" value="UniProtKB-SubCell"/>
</dbReference>
<dbReference type="Pfam" id="PF01545">
    <property type="entry name" value="Cation_efflux"/>
    <property type="match status" value="1"/>
</dbReference>
<dbReference type="InterPro" id="IPR050291">
    <property type="entry name" value="CDF_Transporter"/>
</dbReference>
<keyword evidence="5 9" id="KW-0812">Transmembrane</keyword>
<proteinExistence type="inferred from homology"/>
<keyword evidence="6" id="KW-0864">Zinc transport</keyword>
<accession>W0DTP5</accession>
<feature type="domain" description="Cation efflux protein cytoplasmic" evidence="11">
    <location>
        <begin position="212"/>
        <end position="290"/>
    </location>
</feature>
<dbReference type="InterPro" id="IPR027469">
    <property type="entry name" value="Cation_efflux_TMD_sf"/>
</dbReference>
<dbReference type="Gene3D" id="1.20.1510.10">
    <property type="entry name" value="Cation efflux protein transmembrane domain"/>
    <property type="match status" value="1"/>
</dbReference>
<feature type="transmembrane region" description="Helical" evidence="9">
    <location>
        <begin position="82"/>
        <end position="104"/>
    </location>
</feature>
<keyword evidence="4" id="KW-0410">Iron transport</keyword>
<evidence type="ECO:0000256" key="9">
    <source>
        <dbReference type="SAM" id="Phobius"/>
    </source>
</evidence>
<keyword evidence="3" id="KW-0813">Transport</keyword>
<dbReference type="PANTHER" id="PTHR43840">
    <property type="entry name" value="MITOCHONDRIAL METAL TRANSPORTER 1-RELATED"/>
    <property type="match status" value="1"/>
</dbReference>
<evidence type="ECO:0000259" key="10">
    <source>
        <dbReference type="Pfam" id="PF01545"/>
    </source>
</evidence>
<sequence length="390" mass="42844">MNAKHRAKAAKRITLIAAVIDGVIGFAKIVTGVLVSSAALIADGVHSLSDLLTDGFVYVATHYGSQHPDHDHPYGHGRIETLATLFLASILIVVAAAIALASIHRLVSATEIPPPGYWAMAVAAIALFAKEWLYHITMRVAKRINSKLLEANAWHSRTDVFSTAIVLIALVGSQFGYGWLDTLAAIIVGIMIGKIGISLLWDASKELVDTALPEKTQQKMRRTAAHVPGVLGVHDLRTRQAAGRTMVDVHIVVSPRISISEGHEIGNEASRRLRKQFPEITDLTFHIDPEDDAGLGDPSLQPGLPLRPEIETLLKIHWENLAIKPWILDFDIHYLSGQVNLVVHVNEHAPFDNKTILNSLQDAVRSIEWIASVEILKRIDMPLSKRYPDN</sequence>